<dbReference type="Proteomes" id="UP000324896">
    <property type="component" value="Unassembled WGS sequence"/>
</dbReference>
<protein>
    <submittedName>
        <fullName evidence="1">Uncharacterized protein</fullName>
    </submittedName>
</protein>
<name>A0A1G6QHV8_9FIRM</name>
<gene>
    <name evidence="1" type="ORF">SAMN04488597_11832</name>
</gene>
<dbReference type="EMBL" id="FMYT01000018">
    <property type="protein sequence ID" value="SDC91903.1"/>
    <property type="molecule type" value="Genomic_DNA"/>
</dbReference>
<accession>A0A1G6QHV8</accession>
<reference evidence="1 2" key="1">
    <citation type="submission" date="2016-10" db="EMBL/GenBank/DDBJ databases">
        <authorList>
            <person name="Varghese N."/>
            <person name="Submissions S."/>
        </authorList>
    </citation>
    <scope>NUCLEOTIDE SEQUENCE [LARGE SCALE GENOMIC DNA]</scope>
    <source>
        <strain evidence="1 2">WG10</strain>
    </source>
</reference>
<organism evidence="1 2">
    <name type="scientific">Halanaerobium congolense</name>
    <dbReference type="NCBI Taxonomy" id="54121"/>
    <lineage>
        <taxon>Bacteria</taxon>
        <taxon>Bacillati</taxon>
        <taxon>Bacillota</taxon>
        <taxon>Clostridia</taxon>
        <taxon>Halanaerobiales</taxon>
        <taxon>Halanaerobiaceae</taxon>
        <taxon>Halanaerobium</taxon>
    </lineage>
</organism>
<sequence>MREEKRRLFEVGTENIHLEALLEQYKELGLEIDDLKQIQCMIDRGPVHRLGAEIKDYKGQPLKYFSKPGLDAAYDSIKNKLENLPIAPDRTFLFNNLSENEPKITADWNPPFLLKCSSIQEILDMLIKFQKYLDSEIEFCDASIDLGCLHDDPAIETERSLKFKELFLN</sequence>
<evidence type="ECO:0000313" key="1">
    <source>
        <dbReference type="EMBL" id="SDC91903.1"/>
    </source>
</evidence>
<dbReference type="AlphaFoldDB" id="A0A1G6QHV8"/>
<evidence type="ECO:0000313" key="2">
    <source>
        <dbReference type="Proteomes" id="UP000324896"/>
    </source>
</evidence>
<dbReference type="RefSeq" id="WP_133530901.1">
    <property type="nucleotide sequence ID" value="NZ_FMYT01000018.1"/>
</dbReference>
<proteinExistence type="predicted"/>